<organism evidence="10 11">
    <name type="scientific">endosymbiont of Bathymodiolus septemdierum str. Myojin knoll</name>
    <dbReference type="NCBI Taxonomy" id="1303921"/>
    <lineage>
        <taxon>Bacteria</taxon>
        <taxon>Pseudomonadati</taxon>
        <taxon>Pseudomonadota</taxon>
        <taxon>Gammaproteobacteria</taxon>
        <taxon>sulfur-oxidizing symbionts</taxon>
    </lineage>
</organism>
<dbReference type="Pfam" id="PF00889">
    <property type="entry name" value="EF_TS"/>
    <property type="match status" value="1"/>
</dbReference>
<comment type="subcellular location">
    <subcellularLocation>
        <location evidence="6 8">Cytoplasm</location>
    </subcellularLocation>
</comment>
<dbReference type="Proteomes" id="UP000067399">
    <property type="component" value="Chromosome"/>
</dbReference>
<keyword evidence="11" id="KW-1185">Reference proteome</keyword>
<reference evidence="10 11" key="1">
    <citation type="journal article" date="2000" name="Mar. Ecol. Prog. Ser.">
        <title>Phylogenetic characterization of endosymbionts in three hydrothermal vent mussels: influence on host distributions.</title>
        <authorList>
            <person name="Fujiwara Y."/>
            <person name="Takai K."/>
            <person name="Uematsu K."/>
            <person name="Tsuchida S."/>
            <person name="Hunt J.C."/>
            <person name="Hashimoto J."/>
        </authorList>
    </citation>
    <scope>NUCLEOTIDE SEQUENCE [LARGE SCALE GENOMIC DNA]</scope>
    <source>
        <strain evidence="10 11">Myojin Knoll</strain>
    </source>
</reference>
<dbReference type="SUPFAM" id="SSF54713">
    <property type="entry name" value="Elongation factor Ts (EF-Ts), dimerisation domain"/>
    <property type="match status" value="2"/>
</dbReference>
<dbReference type="InterPro" id="IPR036402">
    <property type="entry name" value="EF-Ts_dimer_sf"/>
</dbReference>
<proteinExistence type="inferred from homology"/>
<dbReference type="Gene3D" id="1.10.286.20">
    <property type="match status" value="1"/>
</dbReference>
<dbReference type="InterPro" id="IPR014039">
    <property type="entry name" value="Transl_elong_EFTs/EF1B_dimer"/>
</dbReference>
<evidence type="ECO:0000256" key="4">
    <source>
        <dbReference type="ARBA" id="ARBA00022768"/>
    </source>
</evidence>
<dbReference type="OrthoDB" id="9808348at2"/>
<comment type="similarity">
    <text evidence="1 6 7">Belongs to the EF-Ts family.</text>
</comment>
<keyword evidence="4 6" id="KW-0251">Elongation factor</keyword>
<dbReference type="KEGG" id="ebh:BSEPE_1453"/>
<dbReference type="InterPro" id="IPR001816">
    <property type="entry name" value="Transl_elong_EFTs/EF1B"/>
</dbReference>
<reference evidence="10 11" key="2">
    <citation type="journal article" date="2016" name="ISME J.">
        <title>Heterogeneous composition of key metabolic gene clusters in a vent mussel symbiont population.</title>
        <authorList>
            <person name="Ikuta T."/>
            <person name="Takaki Y."/>
            <person name="Nagai Y."/>
            <person name="Shimamura S."/>
            <person name="Tsuda M."/>
            <person name="Kawagucci S."/>
            <person name="Aoki Y."/>
            <person name="Inoue K."/>
            <person name="Teruya M."/>
            <person name="Satou K."/>
            <person name="Teruya K."/>
            <person name="Shimoji M."/>
            <person name="Tamotsu H."/>
            <person name="Hirano T."/>
            <person name="Maruyama T."/>
            <person name="Yoshida T."/>
        </authorList>
    </citation>
    <scope>NUCLEOTIDE SEQUENCE [LARGE SCALE GENOMIC DNA]</scope>
    <source>
        <strain evidence="10 11">Myojin Knoll</strain>
    </source>
</reference>
<evidence type="ECO:0000256" key="6">
    <source>
        <dbReference type="HAMAP-Rule" id="MF_00050"/>
    </source>
</evidence>
<dbReference type="FunFam" id="1.10.8.10:FF:000001">
    <property type="entry name" value="Elongation factor Ts"/>
    <property type="match status" value="1"/>
</dbReference>
<dbReference type="GO" id="GO:0005737">
    <property type="term" value="C:cytoplasm"/>
    <property type="evidence" value="ECO:0007669"/>
    <property type="project" value="UniProtKB-SubCell"/>
</dbReference>
<dbReference type="NCBIfam" id="TIGR00116">
    <property type="entry name" value="tsf"/>
    <property type="match status" value="1"/>
</dbReference>
<dbReference type="Gene3D" id="3.30.479.20">
    <property type="entry name" value="Elongation factor Ts, dimerisation domain"/>
    <property type="match status" value="2"/>
</dbReference>
<dbReference type="CDD" id="cd14275">
    <property type="entry name" value="UBA_EF-Ts"/>
    <property type="match status" value="1"/>
</dbReference>
<keyword evidence="3 6" id="KW-0963">Cytoplasm</keyword>
<dbReference type="PANTHER" id="PTHR11741">
    <property type="entry name" value="ELONGATION FACTOR TS"/>
    <property type="match status" value="1"/>
</dbReference>
<dbReference type="AlphaFoldDB" id="A0A0N7KBM5"/>
<evidence type="ECO:0000259" key="9">
    <source>
        <dbReference type="Pfam" id="PF00889"/>
    </source>
</evidence>
<evidence type="ECO:0000256" key="5">
    <source>
        <dbReference type="ARBA" id="ARBA00022917"/>
    </source>
</evidence>
<dbReference type="RefSeq" id="WP_066045728.1">
    <property type="nucleotide sequence ID" value="NZ_AP013042.1"/>
</dbReference>
<keyword evidence="5 6" id="KW-0648">Protein biosynthesis</keyword>
<dbReference type="EMBL" id="AP013042">
    <property type="protein sequence ID" value="BAS68431.1"/>
    <property type="molecule type" value="Genomic_DNA"/>
</dbReference>
<name>A0A0N7KBM5_9GAMM</name>
<sequence length="294" mass="31722">MAITAAMVKELRERTAAGMMDCKKALSETNGDMEAAIDLMRTSGAVKAAKKSGRIAAEGLVKVNMSDDGKTATILEVNSETDFVTKGETFINFVDDLGALALKTTPADIDEFLNESMENGDSLEKAREDIVASTGENVAIRRVQTLTVGANGVIGAYKHGDRIAVLTVLEGGDQQLAKDVAMHIAASKPECISESDLSADLLEREKAIFVEQARESGKPEEIIEKMIVGRMKKFVNEVTLEGQAFVKDPETTVAALLKSNNANIKSFVRFEVGEGIEKKEENFADEVMAQVKGE</sequence>
<comment type="function">
    <text evidence="6 7">Associates with the EF-Tu.GDP complex and induces the exchange of GDP to GTP. It remains bound to the aminoacyl-tRNA.EF-Tu.GTP complex up to the GTP hydrolysis stage on the ribosome.</text>
</comment>
<evidence type="ECO:0000256" key="8">
    <source>
        <dbReference type="RuleBase" id="RU000643"/>
    </source>
</evidence>
<dbReference type="HAMAP" id="MF_00050">
    <property type="entry name" value="EF_Ts"/>
    <property type="match status" value="1"/>
</dbReference>
<dbReference type="InterPro" id="IPR009060">
    <property type="entry name" value="UBA-like_sf"/>
</dbReference>
<dbReference type="PROSITE" id="PS01127">
    <property type="entry name" value="EF_TS_2"/>
    <property type="match status" value="1"/>
</dbReference>
<protein>
    <recommendedName>
        <fullName evidence="2 6">Elongation factor Ts</fullName>
        <shortName evidence="6">EF-Ts</shortName>
    </recommendedName>
</protein>
<evidence type="ECO:0000313" key="10">
    <source>
        <dbReference type="EMBL" id="BAS68431.1"/>
    </source>
</evidence>
<evidence type="ECO:0000256" key="3">
    <source>
        <dbReference type="ARBA" id="ARBA00022490"/>
    </source>
</evidence>
<evidence type="ECO:0000256" key="1">
    <source>
        <dbReference type="ARBA" id="ARBA00005532"/>
    </source>
</evidence>
<dbReference type="PANTHER" id="PTHR11741:SF0">
    <property type="entry name" value="ELONGATION FACTOR TS, MITOCHONDRIAL"/>
    <property type="match status" value="1"/>
</dbReference>
<gene>
    <name evidence="6 10" type="primary">tsf</name>
    <name evidence="10" type="ORF">BSEPE_1453</name>
</gene>
<feature type="region of interest" description="Involved in Mg(2+) ion dislocation from EF-Tu" evidence="6">
    <location>
        <begin position="81"/>
        <end position="84"/>
    </location>
</feature>
<evidence type="ECO:0000313" key="11">
    <source>
        <dbReference type="Proteomes" id="UP000067399"/>
    </source>
</evidence>
<dbReference type="SUPFAM" id="SSF46934">
    <property type="entry name" value="UBA-like"/>
    <property type="match status" value="1"/>
</dbReference>
<dbReference type="STRING" id="1303921.BSEPE_1453"/>
<feature type="domain" description="Translation elongation factor EFTs/EF1B dimerisation" evidence="9">
    <location>
        <begin position="72"/>
        <end position="274"/>
    </location>
</feature>
<dbReference type="GO" id="GO:0003746">
    <property type="term" value="F:translation elongation factor activity"/>
    <property type="evidence" value="ECO:0007669"/>
    <property type="project" value="UniProtKB-UniRule"/>
</dbReference>
<accession>A0A0N7KBM5</accession>
<evidence type="ECO:0000256" key="2">
    <source>
        <dbReference type="ARBA" id="ARBA00016956"/>
    </source>
</evidence>
<dbReference type="FunFam" id="1.10.286.20:FF:000001">
    <property type="entry name" value="Elongation factor Ts"/>
    <property type="match status" value="1"/>
</dbReference>
<dbReference type="InterPro" id="IPR018101">
    <property type="entry name" value="Transl_elong_Ts_CS"/>
</dbReference>
<evidence type="ECO:0000256" key="7">
    <source>
        <dbReference type="RuleBase" id="RU000642"/>
    </source>
</evidence>
<dbReference type="Gene3D" id="1.10.8.10">
    <property type="entry name" value="DNA helicase RuvA subunit, C-terminal domain"/>
    <property type="match status" value="1"/>
</dbReference>